<sequence length="184" mass="19404">MQRRNVVATVDRAKPPIGVALGVRGAMASCQRLLCLAALAVLCPVVFGSAGSLTAGIELIVTTALIMGGAGHPLVGESSDFVGELVQGALDLYIAPTGLARAESTDPGAYHLVAVHTPKHFWPAIWTTAHRGGHPARQTISVTIRLRRPIVWCSGTRRAPGLRPSSNETSSRNPTARSQVRPSF</sequence>
<dbReference type="Proteomes" id="UP000466445">
    <property type="component" value="Chromosome"/>
</dbReference>
<proteinExistence type="predicted"/>
<organism evidence="2 3">
    <name type="scientific">Mycolicibacterium sarraceniae</name>
    <dbReference type="NCBI Taxonomy" id="1534348"/>
    <lineage>
        <taxon>Bacteria</taxon>
        <taxon>Bacillati</taxon>
        <taxon>Actinomycetota</taxon>
        <taxon>Actinomycetes</taxon>
        <taxon>Mycobacteriales</taxon>
        <taxon>Mycobacteriaceae</taxon>
        <taxon>Mycolicibacterium</taxon>
    </lineage>
</organism>
<reference evidence="2 3" key="1">
    <citation type="journal article" date="2019" name="Emerg. Microbes Infect.">
        <title>Comprehensive subspecies identification of 175 nontuberculous mycobacteria species based on 7547 genomic profiles.</title>
        <authorList>
            <person name="Matsumoto Y."/>
            <person name="Kinjo T."/>
            <person name="Motooka D."/>
            <person name="Nabeya D."/>
            <person name="Jung N."/>
            <person name="Uechi K."/>
            <person name="Horii T."/>
            <person name="Iida T."/>
            <person name="Fujita J."/>
            <person name="Nakamura S."/>
        </authorList>
    </citation>
    <scope>NUCLEOTIDE SEQUENCE [LARGE SCALE GENOMIC DNA]</scope>
    <source>
        <strain evidence="2 3">JCM 30395</strain>
    </source>
</reference>
<feature type="region of interest" description="Disordered" evidence="1">
    <location>
        <begin position="157"/>
        <end position="184"/>
    </location>
</feature>
<evidence type="ECO:0000313" key="2">
    <source>
        <dbReference type="EMBL" id="BBY57572.1"/>
    </source>
</evidence>
<feature type="compositionally biased region" description="Polar residues" evidence="1">
    <location>
        <begin position="164"/>
        <end position="184"/>
    </location>
</feature>
<name>A0A7I7SKU6_9MYCO</name>
<dbReference type="KEGG" id="msar:MSAR_07080"/>
<keyword evidence="3" id="KW-1185">Reference proteome</keyword>
<protein>
    <submittedName>
        <fullName evidence="2">Uncharacterized protein</fullName>
    </submittedName>
</protein>
<gene>
    <name evidence="2" type="ORF">MSAR_07080</name>
</gene>
<accession>A0A7I7SKU6</accession>
<evidence type="ECO:0000313" key="3">
    <source>
        <dbReference type="Proteomes" id="UP000466445"/>
    </source>
</evidence>
<evidence type="ECO:0000256" key="1">
    <source>
        <dbReference type="SAM" id="MobiDB-lite"/>
    </source>
</evidence>
<dbReference type="EMBL" id="AP022595">
    <property type="protein sequence ID" value="BBY57572.1"/>
    <property type="molecule type" value="Genomic_DNA"/>
</dbReference>
<dbReference type="AlphaFoldDB" id="A0A7I7SKU6"/>